<feature type="repeat" description="HEAT" evidence="4">
    <location>
        <begin position="1655"/>
        <end position="1693"/>
    </location>
</feature>
<comment type="similarity">
    <text evidence="1">Belongs to the GCN1 family.</text>
</comment>
<feature type="repeat" description="HEAT" evidence="4">
    <location>
        <begin position="1775"/>
        <end position="1811"/>
    </location>
</feature>
<feature type="domain" description="TOG" evidence="6">
    <location>
        <begin position="1803"/>
        <end position="2068"/>
    </location>
</feature>
<dbReference type="PANTHER" id="PTHR23346">
    <property type="entry name" value="TRANSLATIONAL ACTIVATOR GCN1-RELATED"/>
    <property type="match status" value="1"/>
</dbReference>
<dbReference type="InterPro" id="IPR011989">
    <property type="entry name" value="ARM-like"/>
</dbReference>
<dbReference type="Pfam" id="PF24993">
    <property type="entry name" value="GNC1_N"/>
    <property type="match status" value="1"/>
</dbReference>
<feature type="region of interest" description="Disordered" evidence="5">
    <location>
        <begin position="819"/>
        <end position="839"/>
    </location>
</feature>
<dbReference type="InterPro" id="IPR000357">
    <property type="entry name" value="HEAT"/>
</dbReference>
<dbReference type="InterPro" id="IPR016024">
    <property type="entry name" value="ARM-type_fold"/>
</dbReference>
<dbReference type="GO" id="GO:0034198">
    <property type="term" value="P:cellular response to amino acid starvation"/>
    <property type="evidence" value="ECO:0007669"/>
    <property type="project" value="TreeGrafter"/>
</dbReference>
<dbReference type="FunFam" id="1.25.10.10:FF:000090">
    <property type="entry name" value="eIF-2-alpha kinase activator GCN1"/>
    <property type="match status" value="1"/>
</dbReference>
<dbReference type="PROSITE" id="PS50077">
    <property type="entry name" value="HEAT_REPEAT"/>
    <property type="match status" value="5"/>
</dbReference>
<dbReference type="SUPFAM" id="SSF48371">
    <property type="entry name" value="ARM repeat"/>
    <property type="match status" value="4"/>
</dbReference>
<name>A0A6J8CXT2_MYTCO</name>
<protein>
    <submittedName>
        <fullName evidence="7">eIF-2-alpha kinase activator GCN1,Protein ILITYHIA</fullName>
    </submittedName>
</protein>
<evidence type="ECO:0000256" key="4">
    <source>
        <dbReference type="PROSITE-ProRule" id="PRU00103"/>
    </source>
</evidence>
<dbReference type="GO" id="GO:0005829">
    <property type="term" value="C:cytosol"/>
    <property type="evidence" value="ECO:0007669"/>
    <property type="project" value="TreeGrafter"/>
</dbReference>
<sequence>MAEHAGISSGDILKKFALNVTNPSTKERLEILNDVAVCSGKQDLPENAVKGILKYLVQAIGAYQDAKSRRAVLKIIQILTKAFPAVVVKNTAIVLSSKYSLQTNVVNASHSLSGESLFALAWVCVVLKEIYRNKAQVSSDDIKQLVSVQCGFVYGALAAGNKTISGAVYKKMVHVFKSDDKVPEEYGQMLQNVEPSMFILSAASVLMKYFYNKRNQDLITKFKGPFLEIFVKQLLGSRTKPQMQLLVSCKDILRHCSHEDMKGKILPAAQKSMLRNPEVILESIDYLMSGLSLDLGQYVTDLSKIIGTQFGSKEENTRQEAAHAFKSLAEQCSDHEAVEKIVTHLFAVLNGSEGKLSMADQRISVLQAIGNVSKNAVSGANTLQNLSTNVSENFLTLLQSEVHEGTLVHALQMLSLWCTKFYTCVPDKLILWFKKGLSLKTSTSAVRNAYLQCMNAAFQGDTIPQAVDLIPMLIQTVTKASGQANQSNIVAEGVTASCLLVKLSLVDIQAETKLGPFWSVVLDAQKQLFINDKFLSQAGDDVLMNVVTLSERLILEYPQKMTETISKPYYAAIIYCLTHKSRPVRHHTELTTKRLLSLLGGTSISLALIAECEELLSNQKFIEPELFDTEKESTLEQLKYIKPIILARAVMTVSYVENADGKDAEAIAKASLVPAHHPCIVYENKDTWTEIVAKLKLDAKNFVRKHLSDCLKFVMTGKELSESSKNAFSCLVRIAPDIVLPPMIQYVSRLLGNAELTVITREEYGIFLTPDGELFDKSMLEKFEKNDDSKQANIKRENKLYSYAEQMAEIELRKELDKKKGKSVKETKPKLTKKQEEMLEAQREKESKIRSRLTELNQELCCGCQILEAALAGDKQSLCRYMKDLCKLIVPLLQSPLAAPQVSQVFLDLGQASFDDKQLGNLVSNVTLRLQKPESEVNSEWTKESPAEQGTRVVNCLYALSISDNDDNDDENKLFPAFTFTFFYYLLSCVLRSGGEVVAKDIEPQSKAIVLISAHSEMRSTDSSDSDPSLLPQEQMLKLLLQVITTSVSKLQQMASVGLTEVAESISGEDGCAKATSEEINILLDALMSPCTAGRDAAVQSLKCLSGTLPNIDDKYELGLKVAQRVWVACFDNDENVQKLAEELREMLMLEEPYEDMCTPLAADVVYPEETIQRAAAKALHKTLSHHPEYITATIAELKDKYNEKLYVPPPELDTFGRVIGEPPPDNYQSRSGIAYAMESIAPLVPQDQIEELFSFYVPDALSDRAPEVRSRMREAALAVINTHGKENVNILLPVFEDFLSSAPDTAGNDAVRQSIVILMGCLAKHLDKDNPKIKPIVAQLIGALSTPSQEVQQSVANCLPPLIPGIRSDAPELVQRLMQLLLDSDNYGERKGAAYGLAGLVRGLGITALKQQEIMSRLEDAVKDKKNPRKREGALFAYEMLCTMLGKLFEPYVVHILPHLLLCFGDSSQYVREAADDTARGVMGMLTAHGVKLVLPSLLKGLEEDAWRTKAGAVELLGAMAYCAPKQLSACLPNIVPKLTEVLTDSHVKVQKAGAQALRQIGDVIKNPEIQVIVPVLLDALQDPAKKTLRCLKSLLETKFVHFIDAPSLALIMPVVERAFQDRQTETRKMAAQIIGNMSSLTDQKDLDPYIEKLIPGLKQSLLDPVPEVRTVSAKALGAMVRGIGGAKFDELLKWLMDTLKSEANSVDRSGAAQGLAEVIGGLGQKELNRLMPGIIQTAERIDIPPFVRDGYIMLYIYLPSVFKDDFMEYIGPIIPSILQALADESEYVRETALLAGQRIINLYADQSIELLLPELEKGLFDDNWRIRYSSVQLLGDLLYRISGVTGKMTTETAHDDDNFGTETSQKAIMKALGKERRARVLAGLYMGRSDTALLVRQSALHVWKIIVAHTPQTLREILGTLFTLLLGCLASTSHDKRQVAARTLGDLVKKLGERVLPEIIPILEHGLDSDQPDQRQGVCIGLTEIMASTSRDHVAVYAESLIPTVRKALIDPLPAVRDAAAHTFENLHANIGPRALDEILPYLLSKLDDDDLAERALDGLRQVMTVKSYVVLPYLIPQLTASPVNTKALSFLSSVAGETLTKYLIKILPALLSSLSEKWDTPEEAQEMEYCKKVVLSVKDDTGVRIIITELLSASSQKQEDLCWAAITVLHQFCEYTDVDYSDYMVQLFRGLIALFIRKNNKILLASWECLSAVTKKIEATEMLQYIADVRQAVKYAVSDMEGSELPGFSIPKKGITPVLPIFREGILSGTQELKEQAAVGLGELIDVTNAEALKVSVLNITGPLIRILGDRFVWSLKVAVLDTLTKLLTKVGVMLKPFLPQLQTTFLKALNDPQRSVRLKAASALGQLIIIHVRVDPLFTELLNGIKNATESGVRDTMLQALRFCLTGAGAKMAEPLKKQASSALLSMLGSQEETTRSAASACLGAMCGSLSDVDLTDVMISHLLDSDPSQDWMVKHGQGIALGVALKESADRLCKQFEDNITKTVLDLTTSDRVGTRLNITKTILDLTTSDRIPLCLCGYRCLGYLLIYQQSKGQLKTELLTSLIKGMKNDSNDVKQLVTQIIPHLSSGGNLTDDNVKLLIPPLVMGTKEKNTVVKTNSEIAVVAVLHLRKNETVLKSVSGSLDAGMRESLNELVYKSLVKLCKQPEPALESIDDTVLK</sequence>
<dbReference type="FunFam" id="1.25.10.10:FF:000162">
    <property type="entry name" value="GCN1, eIF2 alpha kinase activator homolog"/>
    <property type="match status" value="1"/>
</dbReference>
<keyword evidence="7" id="KW-0418">Kinase</keyword>
<keyword evidence="2" id="KW-0597">Phosphoprotein</keyword>
<dbReference type="PANTHER" id="PTHR23346:SF7">
    <property type="entry name" value="STALLED RIBOSOME SENSOR GCN1"/>
    <property type="match status" value="1"/>
</dbReference>
<evidence type="ECO:0000256" key="1">
    <source>
        <dbReference type="ARBA" id="ARBA00007366"/>
    </source>
</evidence>
<keyword evidence="3" id="KW-0677">Repeat</keyword>
<evidence type="ECO:0000313" key="8">
    <source>
        <dbReference type="Proteomes" id="UP000507470"/>
    </source>
</evidence>
<keyword evidence="7" id="KW-0808">Transferase</keyword>
<dbReference type="SMART" id="SM01349">
    <property type="entry name" value="TOG"/>
    <property type="match status" value="2"/>
</dbReference>
<evidence type="ECO:0000256" key="2">
    <source>
        <dbReference type="ARBA" id="ARBA00022553"/>
    </source>
</evidence>
<organism evidence="7 8">
    <name type="scientific">Mytilus coruscus</name>
    <name type="common">Sea mussel</name>
    <dbReference type="NCBI Taxonomy" id="42192"/>
    <lineage>
        <taxon>Eukaryota</taxon>
        <taxon>Metazoa</taxon>
        <taxon>Spiralia</taxon>
        <taxon>Lophotrochozoa</taxon>
        <taxon>Mollusca</taxon>
        <taxon>Bivalvia</taxon>
        <taxon>Autobranchia</taxon>
        <taxon>Pteriomorphia</taxon>
        <taxon>Mytilida</taxon>
        <taxon>Mytiloidea</taxon>
        <taxon>Mytilidae</taxon>
        <taxon>Mytilinae</taxon>
        <taxon>Mytilus</taxon>
    </lineage>
</organism>
<evidence type="ECO:0000256" key="5">
    <source>
        <dbReference type="SAM" id="MobiDB-lite"/>
    </source>
</evidence>
<dbReference type="GO" id="GO:0006417">
    <property type="term" value="P:regulation of translation"/>
    <property type="evidence" value="ECO:0007669"/>
    <property type="project" value="TreeGrafter"/>
</dbReference>
<dbReference type="Pfam" id="PF02985">
    <property type="entry name" value="HEAT"/>
    <property type="match status" value="2"/>
</dbReference>
<dbReference type="Pfam" id="PF25801">
    <property type="entry name" value="HEAT_GCN1_C_2"/>
    <property type="match status" value="2"/>
</dbReference>
<dbReference type="InterPro" id="IPR021133">
    <property type="entry name" value="HEAT_type_2"/>
</dbReference>
<feature type="domain" description="TOG" evidence="6">
    <location>
        <begin position="1359"/>
        <end position="1596"/>
    </location>
</feature>
<evidence type="ECO:0000259" key="6">
    <source>
        <dbReference type="SMART" id="SM01349"/>
    </source>
</evidence>
<dbReference type="GO" id="GO:0016301">
    <property type="term" value="F:kinase activity"/>
    <property type="evidence" value="ECO:0007669"/>
    <property type="project" value="UniProtKB-KW"/>
</dbReference>
<reference evidence="7 8" key="1">
    <citation type="submission" date="2020-06" db="EMBL/GenBank/DDBJ databases">
        <authorList>
            <person name="Li R."/>
            <person name="Bekaert M."/>
        </authorList>
    </citation>
    <scope>NUCLEOTIDE SEQUENCE [LARGE SCALE GENOMIC DNA]</scope>
    <source>
        <strain evidence="8">wild</strain>
    </source>
</reference>
<feature type="repeat" description="HEAT" evidence="4">
    <location>
        <begin position="1613"/>
        <end position="1651"/>
    </location>
</feature>
<feature type="repeat" description="HEAT" evidence="4">
    <location>
        <begin position="2003"/>
        <end position="2040"/>
    </location>
</feature>
<dbReference type="GO" id="GO:0019887">
    <property type="term" value="F:protein kinase regulator activity"/>
    <property type="evidence" value="ECO:0007669"/>
    <property type="project" value="TreeGrafter"/>
</dbReference>
<dbReference type="FunFam" id="1.25.10.10:FF:000096">
    <property type="entry name" value="eIF-2-alpha kinase activator gcn1"/>
    <property type="match status" value="1"/>
</dbReference>
<dbReference type="OrthoDB" id="5148094at2759"/>
<dbReference type="Gene3D" id="1.25.10.10">
    <property type="entry name" value="Leucine-rich Repeat Variant"/>
    <property type="match status" value="8"/>
</dbReference>
<dbReference type="Pfam" id="PF24984">
    <property type="entry name" value="HEAT_EF3_GNC1"/>
    <property type="match status" value="1"/>
</dbReference>
<accession>A0A6J8CXT2</accession>
<evidence type="ECO:0000256" key="3">
    <source>
        <dbReference type="ARBA" id="ARBA00022737"/>
    </source>
</evidence>
<keyword evidence="8" id="KW-1185">Reference proteome</keyword>
<dbReference type="InterPro" id="IPR056810">
    <property type="entry name" value="GNC1-like_N"/>
</dbReference>
<gene>
    <name evidence="7" type="ORF">MCOR_34492</name>
</gene>
<dbReference type="Pfam" id="PF24987">
    <property type="entry name" value="HEAT_EF3_N"/>
    <property type="match status" value="1"/>
</dbReference>
<dbReference type="Proteomes" id="UP000507470">
    <property type="component" value="Unassembled WGS sequence"/>
</dbReference>
<dbReference type="InterPro" id="IPR057546">
    <property type="entry name" value="HEAT_GCN1"/>
</dbReference>
<feature type="repeat" description="HEAT" evidence="4">
    <location>
        <begin position="1536"/>
        <end position="1572"/>
    </location>
</feature>
<dbReference type="EMBL" id="CACVKT020006198">
    <property type="protein sequence ID" value="CAC5400299.1"/>
    <property type="molecule type" value="Genomic_DNA"/>
</dbReference>
<dbReference type="Pfam" id="PF23271">
    <property type="entry name" value="HEAT_GCN1"/>
    <property type="match status" value="1"/>
</dbReference>
<evidence type="ECO:0000313" key="7">
    <source>
        <dbReference type="EMBL" id="CAC5400299.1"/>
    </source>
</evidence>
<proteinExistence type="inferred from homology"/>
<dbReference type="InterPro" id="IPR034085">
    <property type="entry name" value="TOG"/>
</dbReference>